<evidence type="ECO:0008006" key="4">
    <source>
        <dbReference type="Google" id="ProtNLM"/>
    </source>
</evidence>
<gene>
    <name evidence="2" type="ORF">O4220_00230</name>
</gene>
<keyword evidence="1" id="KW-0472">Membrane</keyword>
<evidence type="ECO:0000313" key="2">
    <source>
        <dbReference type="EMBL" id="MCZ4516922.1"/>
    </source>
</evidence>
<evidence type="ECO:0000313" key="3">
    <source>
        <dbReference type="Proteomes" id="UP001081071"/>
    </source>
</evidence>
<keyword evidence="1" id="KW-0812">Transmembrane</keyword>
<feature type="transmembrane region" description="Helical" evidence="1">
    <location>
        <begin position="80"/>
        <end position="97"/>
    </location>
</feature>
<keyword evidence="3" id="KW-1185">Reference proteome</keyword>
<proteinExistence type="predicted"/>
<accession>A0ABT4M7J2</accession>
<dbReference type="RefSeq" id="WP_269601563.1">
    <property type="nucleotide sequence ID" value="NZ_JAPWIJ010000001.1"/>
</dbReference>
<dbReference type="EMBL" id="JAPWIJ010000001">
    <property type="protein sequence ID" value="MCZ4516922.1"/>
    <property type="molecule type" value="Genomic_DNA"/>
</dbReference>
<feature type="transmembrane region" description="Helical" evidence="1">
    <location>
        <begin position="103"/>
        <end position="123"/>
    </location>
</feature>
<evidence type="ECO:0000256" key="1">
    <source>
        <dbReference type="SAM" id="Phobius"/>
    </source>
</evidence>
<organism evidence="2 3">
    <name type="scientific">Rhodococcus ruber</name>
    <dbReference type="NCBI Taxonomy" id="1830"/>
    <lineage>
        <taxon>Bacteria</taxon>
        <taxon>Bacillati</taxon>
        <taxon>Actinomycetota</taxon>
        <taxon>Actinomycetes</taxon>
        <taxon>Mycobacteriales</taxon>
        <taxon>Nocardiaceae</taxon>
        <taxon>Rhodococcus</taxon>
    </lineage>
</organism>
<feature type="transmembrane region" description="Helical" evidence="1">
    <location>
        <begin position="55"/>
        <end position="73"/>
    </location>
</feature>
<dbReference type="Proteomes" id="UP001081071">
    <property type="component" value="Unassembled WGS sequence"/>
</dbReference>
<keyword evidence="1" id="KW-1133">Transmembrane helix</keyword>
<sequence length="138" mass="14551">MSNNNAPKALLRFNLRLDVNLPQIQPTMQTVVGAGAALTVLHTIPGFSYRTMAPSLFAVCLVAAGVLGLVLAVAGKRLNIPWLPTFCAAAATTYRFAVVEDALAEAGVIAGIVALSLIGMWLLPGRMVTEMISDDTKL</sequence>
<name>A0ABT4M7J2_9NOCA</name>
<comment type="caution">
    <text evidence="2">The sequence shown here is derived from an EMBL/GenBank/DDBJ whole genome shotgun (WGS) entry which is preliminary data.</text>
</comment>
<reference evidence="2" key="1">
    <citation type="submission" date="2022-12" db="EMBL/GenBank/DDBJ databases">
        <authorList>
            <person name="Krivoruchko A.V."/>
            <person name="Elkin A."/>
        </authorList>
    </citation>
    <scope>NUCLEOTIDE SEQUENCE</scope>
    <source>
        <strain evidence="2">IEGM 1391</strain>
    </source>
</reference>
<protein>
    <recommendedName>
        <fullName evidence="4">Integral membrane protein</fullName>
    </recommendedName>
</protein>